<proteinExistence type="predicted"/>
<feature type="non-terminal residue" evidence="6">
    <location>
        <position position="1"/>
    </location>
</feature>
<dbReference type="InterPro" id="IPR049883">
    <property type="entry name" value="NOTCH1_EGF-like"/>
</dbReference>
<dbReference type="SMART" id="SM00179">
    <property type="entry name" value="EGF_CA"/>
    <property type="match status" value="2"/>
</dbReference>
<keyword evidence="3" id="KW-1015">Disulfide bond</keyword>
<dbReference type="InterPro" id="IPR000742">
    <property type="entry name" value="EGF"/>
</dbReference>
<dbReference type="EMBL" id="AZIM01004028">
    <property type="protein sequence ID" value="ETE61299.1"/>
    <property type="molecule type" value="Genomic_DNA"/>
</dbReference>
<dbReference type="SMART" id="SM00181">
    <property type="entry name" value="EGF"/>
    <property type="match status" value="2"/>
</dbReference>
<dbReference type="SUPFAM" id="SSF57184">
    <property type="entry name" value="Growth factor receptor domain"/>
    <property type="match status" value="1"/>
</dbReference>
<evidence type="ECO:0000256" key="3">
    <source>
        <dbReference type="ARBA" id="ARBA00023157"/>
    </source>
</evidence>
<evidence type="ECO:0000256" key="2">
    <source>
        <dbReference type="ARBA" id="ARBA00022737"/>
    </source>
</evidence>
<dbReference type="AlphaFoldDB" id="V8NG90"/>
<dbReference type="FunFam" id="2.10.25.10:FF:000056">
    <property type="entry name" value="Latent-transforming growth factor beta-binding protein 3 isoform 2"/>
    <property type="match status" value="1"/>
</dbReference>
<feature type="region of interest" description="Disordered" evidence="4">
    <location>
        <begin position="1"/>
        <end position="22"/>
    </location>
</feature>
<dbReference type="Proteomes" id="UP000018936">
    <property type="component" value="Unassembled WGS sequence"/>
</dbReference>
<evidence type="ECO:0000313" key="7">
    <source>
        <dbReference type="Proteomes" id="UP000018936"/>
    </source>
</evidence>
<dbReference type="InterPro" id="IPR018097">
    <property type="entry name" value="EGF_Ca-bd_CS"/>
</dbReference>
<dbReference type="InterPro" id="IPR050751">
    <property type="entry name" value="ECM_structural_protein"/>
</dbReference>
<feature type="compositionally biased region" description="Polar residues" evidence="4">
    <location>
        <begin position="9"/>
        <end position="22"/>
    </location>
</feature>
<accession>V8NG90</accession>
<dbReference type="PROSITE" id="PS01186">
    <property type="entry name" value="EGF_2"/>
    <property type="match status" value="1"/>
</dbReference>
<comment type="caution">
    <text evidence="6">The sequence shown here is derived from an EMBL/GenBank/DDBJ whole genome shotgun (WGS) entry which is preliminary data.</text>
</comment>
<reference evidence="6 7" key="1">
    <citation type="journal article" date="2013" name="Proc. Natl. Acad. Sci. U.S.A.">
        <title>The king cobra genome reveals dynamic gene evolution and adaptation in the snake venom system.</title>
        <authorList>
            <person name="Vonk F.J."/>
            <person name="Casewell N.R."/>
            <person name="Henkel C.V."/>
            <person name="Heimberg A.M."/>
            <person name="Jansen H.J."/>
            <person name="McCleary R.J."/>
            <person name="Kerkkamp H.M."/>
            <person name="Vos R.A."/>
            <person name="Guerreiro I."/>
            <person name="Calvete J.J."/>
            <person name="Wuster W."/>
            <person name="Woods A.E."/>
            <person name="Logan J.M."/>
            <person name="Harrison R.A."/>
            <person name="Castoe T.A."/>
            <person name="de Koning A.P."/>
            <person name="Pollock D.D."/>
            <person name="Yandell M."/>
            <person name="Calderon D."/>
            <person name="Renjifo C."/>
            <person name="Currier R.B."/>
            <person name="Salgado D."/>
            <person name="Pla D."/>
            <person name="Sanz L."/>
            <person name="Hyder A.S."/>
            <person name="Ribeiro J.M."/>
            <person name="Arntzen J.W."/>
            <person name="van den Thillart G.E."/>
            <person name="Boetzer M."/>
            <person name="Pirovano W."/>
            <person name="Dirks R.P."/>
            <person name="Spaink H.P."/>
            <person name="Duboule D."/>
            <person name="McGlinn E."/>
            <person name="Kini R.M."/>
            <person name="Richardson M.K."/>
        </authorList>
    </citation>
    <scope>NUCLEOTIDE SEQUENCE</scope>
    <source>
        <tissue evidence="6">Blood</tissue>
    </source>
</reference>
<dbReference type="FunFam" id="2.10.25.10:FF:000160">
    <property type="entry name" value="latent-transforming growth factor beta-binding protein 4 isoform X2"/>
    <property type="match status" value="1"/>
</dbReference>
<dbReference type="PANTHER" id="PTHR24034:SF204">
    <property type="entry name" value="ADHESION G PROTEIN-COUPLED RECEPTOR E1"/>
    <property type="match status" value="1"/>
</dbReference>
<keyword evidence="7" id="KW-1185">Reference proteome</keyword>
<dbReference type="Pfam" id="PF07645">
    <property type="entry name" value="EGF_CA"/>
    <property type="match status" value="1"/>
</dbReference>
<dbReference type="OrthoDB" id="4062651at2759"/>
<gene>
    <name evidence="6" type="primary">LTBP3</name>
    <name evidence="6" type="ORF">L345_12954</name>
</gene>
<dbReference type="CDD" id="cd00054">
    <property type="entry name" value="EGF_CA"/>
    <property type="match status" value="1"/>
</dbReference>
<evidence type="ECO:0000256" key="1">
    <source>
        <dbReference type="ARBA" id="ARBA00022536"/>
    </source>
</evidence>
<keyword evidence="2" id="KW-0677">Repeat</keyword>
<protein>
    <submittedName>
        <fullName evidence="6">Latent-transforming growth factor beta-binding protein 3</fullName>
    </submittedName>
</protein>
<evidence type="ECO:0000259" key="5">
    <source>
        <dbReference type="PROSITE" id="PS01186"/>
    </source>
</evidence>
<dbReference type="GO" id="GO:0005509">
    <property type="term" value="F:calcium ion binding"/>
    <property type="evidence" value="ECO:0007669"/>
    <property type="project" value="InterPro"/>
</dbReference>
<name>V8NG90_OPHHA</name>
<dbReference type="PROSITE" id="PS01187">
    <property type="entry name" value="EGF_CA"/>
    <property type="match status" value="1"/>
</dbReference>
<keyword evidence="1" id="KW-0245">EGF-like domain</keyword>
<evidence type="ECO:0000313" key="6">
    <source>
        <dbReference type="EMBL" id="ETE61299.1"/>
    </source>
</evidence>
<dbReference type="InterPro" id="IPR009030">
    <property type="entry name" value="Growth_fac_rcpt_cys_sf"/>
</dbReference>
<organism evidence="6 7">
    <name type="scientific">Ophiophagus hannah</name>
    <name type="common">King cobra</name>
    <name type="synonym">Naja hannah</name>
    <dbReference type="NCBI Taxonomy" id="8665"/>
    <lineage>
        <taxon>Eukaryota</taxon>
        <taxon>Metazoa</taxon>
        <taxon>Chordata</taxon>
        <taxon>Craniata</taxon>
        <taxon>Vertebrata</taxon>
        <taxon>Euteleostomi</taxon>
        <taxon>Lepidosauria</taxon>
        <taxon>Squamata</taxon>
        <taxon>Bifurcata</taxon>
        <taxon>Unidentata</taxon>
        <taxon>Episquamata</taxon>
        <taxon>Toxicofera</taxon>
        <taxon>Serpentes</taxon>
        <taxon>Colubroidea</taxon>
        <taxon>Elapidae</taxon>
        <taxon>Elapinae</taxon>
        <taxon>Ophiophagus</taxon>
    </lineage>
</organism>
<dbReference type="Gene3D" id="2.10.25.10">
    <property type="entry name" value="Laminin"/>
    <property type="match status" value="2"/>
</dbReference>
<dbReference type="PANTHER" id="PTHR24034">
    <property type="entry name" value="EGF-LIKE DOMAIN-CONTAINING PROTEIN"/>
    <property type="match status" value="1"/>
</dbReference>
<feature type="domain" description="EGF-like" evidence="5">
    <location>
        <begin position="129"/>
        <end position="144"/>
    </location>
</feature>
<dbReference type="InterPro" id="IPR001881">
    <property type="entry name" value="EGF-like_Ca-bd_dom"/>
</dbReference>
<sequence length="193" mass="21110">MPGDRMMTISLSPGSNCQSGPSESNSFWDFNTPFGEVHKGEPKLGAGPTCIDNIIDCGTPCHMTPVGPRGSIGQNSEEHLANHAGWVFLPGFLPRSVQCLGEADSSEEDSDECRCLNGRCVRTQQGSVCECPTGFQLDSTRTRCLDIDECQELNQRGRLCKTERCVNTSGSYFCTCKSGYSRSWPRGICIPQR</sequence>
<evidence type="ECO:0000256" key="4">
    <source>
        <dbReference type="SAM" id="MobiDB-lite"/>
    </source>
</evidence>